<dbReference type="WBParaSite" id="ACRNAN_scaffold2905.g17595.t1">
    <property type="protein sequence ID" value="ACRNAN_scaffold2905.g17595.t1"/>
    <property type="gene ID" value="ACRNAN_scaffold2905.g17595"/>
</dbReference>
<evidence type="ECO:0000259" key="1">
    <source>
        <dbReference type="Pfam" id="PF00087"/>
    </source>
</evidence>
<organism evidence="2 3">
    <name type="scientific">Acrobeloides nanus</name>
    <dbReference type="NCBI Taxonomy" id="290746"/>
    <lineage>
        <taxon>Eukaryota</taxon>
        <taxon>Metazoa</taxon>
        <taxon>Ecdysozoa</taxon>
        <taxon>Nematoda</taxon>
        <taxon>Chromadorea</taxon>
        <taxon>Rhabditida</taxon>
        <taxon>Tylenchina</taxon>
        <taxon>Cephalobomorpha</taxon>
        <taxon>Cephaloboidea</taxon>
        <taxon>Cephalobidae</taxon>
        <taxon>Acrobeloides</taxon>
    </lineage>
</organism>
<proteinExistence type="predicted"/>
<dbReference type="Pfam" id="PF00087">
    <property type="entry name" value="Toxin_TOLIP"/>
    <property type="match status" value="1"/>
</dbReference>
<accession>A0A914DLS4</accession>
<dbReference type="InterPro" id="IPR035076">
    <property type="entry name" value="Toxin/TOLIP"/>
</dbReference>
<evidence type="ECO:0000313" key="2">
    <source>
        <dbReference type="Proteomes" id="UP000887540"/>
    </source>
</evidence>
<evidence type="ECO:0000313" key="3">
    <source>
        <dbReference type="WBParaSite" id="ACRNAN_scaffold2905.g17595.t1"/>
    </source>
</evidence>
<dbReference type="Proteomes" id="UP000887540">
    <property type="component" value="Unplaced"/>
</dbReference>
<name>A0A914DLS4_9BILA</name>
<reference evidence="3" key="1">
    <citation type="submission" date="2022-11" db="UniProtKB">
        <authorList>
            <consortium name="WormBaseParasite"/>
        </authorList>
    </citation>
    <scope>IDENTIFICATION</scope>
</reference>
<protein>
    <submittedName>
        <fullName evidence="3">Snake toxin/toxin-like domain-containing protein</fullName>
    </submittedName>
</protein>
<dbReference type="AlphaFoldDB" id="A0A914DLS4"/>
<dbReference type="InterPro" id="IPR045860">
    <property type="entry name" value="Snake_toxin-like_sf"/>
</dbReference>
<feature type="domain" description="Snake toxin/toxin-like" evidence="1">
    <location>
        <begin position="15"/>
        <end position="72"/>
    </location>
</feature>
<keyword evidence="2" id="KW-1185">Reference proteome</keyword>
<sequence length="111" mass="12466">MNDSLVEKPAIDVVRKCAHWEHFCETEIIIIQGSFTSVSRSCSSHCNPACESVGYGQDRVSCSACCTTSKCNNKFSMDFYSQIASKQFTSWTEPVVGEKEYNKKNGLIFPY</sequence>
<dbReference type="SUPFAM" id="SSF57302">
    <property type="entry name" value="Snake toxin-like"/>
    <property type="match status" value="1"/>
</dbReference>